<dbReference type="PROSITE" id="PS52004">
    <property type="entry name" value="KS3_2"/>
    <property type="match status" value="1"/>
</dbReference>
<dbReference type="InterPro" id="IPR020841">
    <property type="entry name" value="PKS_Beta-ketoAc_synthase_dom"/>
</dbReference>
<dbReference type="KEGG" id="deo:CAY53_11690"/>
<dbReference type="InterPro" id="IPR018201">
    <property type="entry name" value="Ketoacyl_synth_AS"/>
</dbReference>
<name>A0A2L1GQT6_9BACT</name>
<dbReference type="Pfam" id="PF13723">
    <property type="entry name" value="Ketoacyl-synt_2"/>
    <property type="match status" value="1"/>
</dbReference>
<keyword evidence="6" id="KW-1185">Reference proteome</keyword>
<organism evidence="5 6">
    <name type="scientific">Desulfobulbus oralis</name>
    <dbReference type="NCBI Taxonomy" id="1986146"/>
    <lineage>
        <taxon>Bacteria</taxon>
        <taxon>Pseudomonadati</taxon>
        <taxon>Thermodesulfobacteriota</taxon>
        <taxon>Desulfobulbia</taxon>
        <taxon>Desulfobulbales</taxon>
        <taxon>Desulfobulbaceae</taxon>
        <taxon>Desulfobulbus</taxon>
    </lineage>
</organism>
<comment type="similarity">
    <text evidence="1 3">Belongs to the thiolase-like superfamily. Beta-ketoacyl-ACP synthases family.</text>
</comment>
<dbReference type="SUPFAM" id="SSF53901">
    <property type="entry name" value="Thiolase-like"/>
    <property type="match status" value="3"/>
</dbReference>
<dbReference type="InterPro" id="IPR014031">
    <property type="entry name" value="Ketoacyl_synth_C"/>
</dbReference>
<reference evidence="5 6" key="1">
    <citation type="journal article" date="2018" name="MBio">
        <title>Insights into the evolution of host association through the isolation and characterization of a novel human periodontal pathobiont, Desulfobulbus oralis.</title>
        <authorList>
            <person name="Cross K.L."/>
            <person name="Chirania P."/>
            <person name="Xiong W."/>
            <person name="Beall C.J."/>
            <person name="Elkins J.G."/>
            <person name="Giannone R.J."/>
            <person name="Griffen A.L."/>
            <person name="Guss A.M."/>
            <person name="Hettich R.L."/>
            <person name="Joshi S.S."/>
            <person name="Mokrzan E.M."/>
            <person name="Martin R.K."/>
            <person name="Zhulin I.B."/>
            <person name="Leys E.J."/>
            <person name="Podar M."/>
        </authorList>
    </citation>
    <scope>NUCLEOTIDE SEQUENCE [LARGE SCALE GENOMIC DNA]</scope>
    <source>
        <strain evidence="5 6">ORNL</strain>
    </source>
</reference>
<dbReference type="PROSITE" id="PS00606">
    <property type="entry name" value="KS3_1"/>
    <property type="match status" value="1"/>
</dbReference>
<dbReference type="InterPro" id="IPR000794">
    <property type="entry name" value="Beta-ketoacyl_synthase"/>
</dbReference>
<evidence type="ECO:0000256" key="2">
    <source>
        <dbReference type="ARBA" id="ARBA00022679"/>
    </source>
</evidence>
<dbReference type="InterPro" id="IPR014030">
    <property type="entry name" value="Ketoacyl_synth_N"/>
</dbReference>
<dbReference type="GO" id="GO:0005829">
    <property type="term" value="C:cytosol"/>
    <property type="evidence" value="ECO:0007669"/>
    <property type="project" value="TreeGrafter"/>
</dbReference>
<dbReference type="EMBL" id="CP021255">
    <property type="protein sequence ID" value="AVD72055.1"/>
    <property type="molecule type" value="Genomic_DNA"/>
</dbReference>
<dbReference type="OrthoDB" id="5479871at2"/>
<dbReference type="GO" id="GO:0004315">
    <property type="term" value="F:3-oxoacyl-[acyl-carrier-protein] synthase activity"/>
    <property type="evidence" value="ECO:0007669"/>
    <property type="project" value="InterPro"/>
</dbReference>
<proteinExistence type="inferred from homology"/>
<evidence type="ECO:0000256" key="3">
    <source>
        <dbReference type="RuleBase" id="RU003694"/>
    </source>
</evidence>
<dbReference type="PANTHER" id="PTHR11712">
    <property type="entry name" value="POLYKETIDE SYNTHASE-RELATED"/>
    <property type="match status" value="1"/>
</dbReference>
<dbReference type="GO" id="GO:0006633">
    <property type="term" value="P:fatty acid biosynthetic process"/>
    <property type="evidence" value="ECO:0007669"/>
    <property type="project" value="InterPro"/>
</dbReference>
<evidence type="ECO:0000313" key="5">
    <source>
        <dbReference type="EMBL" id="AVD72055.1"/>
    </source>
</evidence>
<dbReference type="InterPro" id="IPR016039">
    <property type="entry name" value="Thiolase-like"/>
</dbReference>
<feature type="domain" description="Ketosynthase family 3 (KS3)" evidence="4">
    <location>
        <begin position="1"/>
        <end position="380"/>
    </location>
</feature>
<evidence type="ECO:0000256" key="1">
    <source>
        <dbReference type="ARBA" id="ARBA00008467"/>
    </source>
</evidence>
<evidence type="ECO:0000259" key="4">
    <source>
        <dbReference type="PROSITE" id="PS52004"/>
    </source>
</evidence>
<dbReference type="Proteomes" id="UP000239867">
    <property type="component" value="Chromosome"/>
</dbReference>
<sequence length="719" mass="73449">MSGSGMRVRVIGLGLISALGDGPRASEAALRAGRPHLGRVRLFPLARGASLPVGEADFPDDAANPLPRCHQLALHAARQALAGSGPAPDAVVLGTTTGGMLTTERFLAAHEARPGANPYHSLHTVTAAVAELAGCRGPALTVSTACSSGALALALALRLLRSGRARRVLAGGVDSLCRLTYFGFHALQLVDADRPKPFDRRRGGMAVAEGAAFLLLTSGREGRSLAELAGAGLSCDAFHETRPHPEGEGALAAMQDALDDAGLQPEAIDYISLHGTATVDNDRAEARALHRLLGPLVQGPPLASIKGACGHSLAAAGALSAAVGALALQHGFVPANTGFAEADPELAFVPQIGAEPRRLRAALVNAFGFGGNNGALVLTAPEAFPPRPADRPGLPLTIRAVACLSGAGDLNASLARLDSGRGCAGLVDEKSAFMNLPPRQIRRLKRLARLGLALSLAARPAAARTQEAAVFFGTGWGALSETADFLGKLQASQQQFASPTDFVGSVHNAPASQIALLLGARGPNITTSGGSRSFAEAAFAATLLAGRHEGWALLAGADEYHAQWSPMLDAGIDSKAGAEGGGALWLGHAGDDALALLRHCELYGDSSALPALLADLGGAAAVQNRVGLILADTPDMAAEAQLAELKALLPIVPVWAFREHLGRFASAAALAAALAVAFLHRGHAPALTTGSAQNLPLAGRSALLVGLGHTLSAMEFARP</sequence>
<keyword evidence="2 3" id="KW-0808">Transferase</keyword>
<dbReference type="Gene3D" id="3.40.47.10">
    <property type="match status" value="2"/>
</dbReference>
<protein>
    <recommendedName>
        <fullName evidence="4">Ketosynthase family 3 (KS3) domain-containing protein</fullName>
    </recommendedName>
</protein>
<accession>A0A2L1GQT6</accession>
<evidence type="ECO:0000313" key="6">
    <source>
        <dbReference type="Proteomes" id="UP000239867"/>
    </source>
</evidence>
<dbReference type="Pfam" id="PF00109">
    <property type="entry name" value="ketoacyl-synt"/>
    <property type="match status" value="1"/>
</dbReference>
<gene>
    <name evidence="5" type="ORF">CAY53_11690</name>
</gene>
<dbReference type="Pfam" id="PF02801">
    <property type="entry name" value="Ketoacyl-synt_C"/>
    <property type="match status" value="1"/>
</dbReference>
<dbReference type="AlphaFoldDB" id="A0A2L1GQT6"/>
<dbReference type="PANTHER" id="PTHR11712:SF320">
    <property type="entry name" value="BETA-KETOACYL SYNTHASE"/>
    <property type="match status" value="1"/>
</dbReference>
<dbReference type="SMART" id="SM00825">
    <property type="entry name" value="PKS_KS"/>
    <property type="match status" value="1"/>
</dbReference>